<dbReference type="AlphaFoldDB" id="A0A6L5HWH2"/>
<gene>
    <name evidence="1" type="ORF">GHO27_18870</name>
</gene>
<proteinExistence type="predicted"/>
<accession>A0A6L5HWH2</accession>
<reference evidence="1 2" key="1">
    <citation type="submission" date="2019-10" db="EMBL/GenBank/DDBJ databases">
        <title>Evaluation of single-gene subtyping targets for Pseudomonas.</title>
        <authorList>
            <person name="Reichler S.J."/>
            <person name="Orsi R.H."/>
            <person name="Wiedmann M."/>
            <person name="Martin N.H."/>
            <person name="Murphy S.I."/>
        </authorList>
    </citation>
    <scope>NUCLEOTIDE SEQUENCE [LARGE SCALE GENOMIC DNA]</scope>
    <source>
        <strain evidence="1 2">FSL R10-1637</strain>
    </source>
</reference>
<dbReference type="Proteomes" id="UP000478064">
    <property type="component" value="Unassembled WGS sequence"/>
</dbReference>
<sequence>MKVTSKHFVAAALLASLAGCGNSDESPVIKGKDLNEIGEFIEESDLLTPGQINDLKIAIPNLMNEWVIKHGLDEDYKKNLTKYFDGMHVDEAIKKGGTKPNLGARADAERIASEYRAKHPK</sequence>
<protein>
    <recommendedName>
        <fullName evidence="3">Lipoprotein</fullName>
    </recommendedName>
</protein>
<evidence type="ECO:0000313" key="1">
    <source>
        <dbReference type="EMBL" id="MQU07744.1"/>
    </source>
</evidence>
<comment type="caution">
    <text evidence="1">The sequence shown here is derived from an EMBL/GenBank/DDBJ whole genome shotgun (WGS) entry which is preliminary data.</text>
</comment>
<dbReference type="RefSeq" id="WP_153374535.1">
    <property type="nucleotide sequence ID" value="NZ_WIVU01000044.1"/>
</dbReference>
<dbReference type="EMBL" id="WIVU01000044">
    <property type="protein sequence ID" value="MQU07744.1"/>
    <property type="molecule type" value="Genomic_DNA"/>
</dbReference>
<organism evidence="1 2">
    <name type="scientific">Pseudomonas helleri</name>
    <dbReference type="NCBI Taxonomy" id="1608996"/>
    <lineage>
        <taxon>Bacteria</taxon>
        <taxon>Pseudomonadati</taxon>
        <taxon>Pseudomonadota</taxon>
        <taxon>Gammaproteobacteria</taxon>
        <taxon>Pseudomonadales</taxon>
        <taxon>Pseudomonadaceae</taxon>
        <taxon>Pseudomonas</taxon>
    </lineage>
</organism>
<dbReference type="PROSITE" id="PS51257">
    <property type="entry name" value="PROKAR_LIPOPROTEIN"/>
    <property type="match status" value="1"/>
</dbReference>
<evidence type="ECO:0008006" key="3">
    <source>
        <dbReference type="Google" id="ProtNLM"/>
    </source>
</evidence>
<name>A0A6L5HWH2_9PSED</name>
<evidence type="ECO:0000313" key="2">
    <source>
        <dbReference type="Proteomes" id="UP000478064"/>
    </source>
</evidence>